<comment type="subcellular location">
    <subcellularLocation>
        <location evidence="1">Nucleus</location>
    </subcellularLocation>
</comment>
<dbReference type="SMART" id="SM00380">
    <property type="entry name" value="AP2"/>
    <property type="match status" value="1"/>
</dbReference>
<gene>
    <name evidence="7" type="ORF">C3L33_09291</name>
</gene>
<evidence type="ECO:0000256" key="4">
    <source>
        <dbReference type="ARBA" id="ARBA00023163"/>
    </source>
</evidence>
<protein>
    <recommendedName>
        <fullName evidence="6">AP2/ERF domain-containing protein</fullName>
    </recommendedName>
</protein>
<dbReference type="PANTHER" id="PTHR32467">
    <property type="entry name" value="AP2-LIKE ETHYLENE-RESPONSIVE TRANSCRIPTION FACTOR"/>
    <property type="match status" value="1"/>
</dbReference>
<keyword evidence="3" id="KW-0238">DNA-binding</keyword>
<dbReference type="AlphaFoldDB" id="A0A6A4LTM2"/>
<dbReference type="PROSITE" id="PS51032">
    <property type="entry name" value="AP2_ERF"/>
    <property type="match status" value="1"/>
</dbReference>
<dbReference type="CDD" id="cd00018">
    <property type="entry name" value="AP2"/>
    <property type="match status" value="1"/>
</dbReference>
<dbReference type="EMBL" id="QEFC01001234">
    <property type="protein sequence ID" value="KAE9458799.1"/>
    <property type="molecule type" value="Genomic_DNA"/>
</dbReference>
<dbReference type="InterPro" id="IPR016177">
    <property type="entry name" value="DNA-bd_dom_sf"/>
</dbReference>
<dbReference type="Proteomes" id="UP000428333">
    <property type="component" value="Linkage Group LG05"/>
</dbReference>
<comment type="caution">
    <text evidence="7">The sequence shown here is derived from an EMBL/GenBank/DDBJ whole genome shotgun (WGS) entry which is preliminary data.</text>
</comment>
<proteinExistence type="predicted"/>
<dbReference type="GO" id="GO:0003677">
    <property type="term" value="F:DNA binding"/>
    <property type="evidence" value="ECO:0007669"/>
    <property type="project" value="UniProtKB-KW"/>
</dbReference>
<name>A0A6A4LTM2_9ERIC</name>
<dbReference type="OrthoDB" id="207175at2759"/>
<dbReference type="InterPro" id="IPR036955">
    <property type="entry name" value="AP2/ERF_dom_sf"/>
</dbReference>
<dbReference type="InterPro" id="IPR001471">
    <property type="entry name" value="AP2/ERF_dom"/>
</dbReference>
<evidence type="ECO:0000256" key="5">
    <source>
        <dbReference type="ARBA" id="ARBA00023242"/>
    </source>
</evidence>
<evidence type="ECO:0000313" key="8">
    <source>
        <dbReference type="Proteomes" id="UP000428333"/>
    </source>
</evidence>
<sequence length="421" mass="46568">MKPSNDNDSGRSNHHLDNWLGFSLSPHIKMEAAATPHSLDQHHHYYNPQPQVSPVPTPFCFSPPHPYTQYTPAFCYGAGENSAFHSSSLPIMPLKSDGSLCIMEALTRSPQQQGILQNSSSPKLEDFLGGTATMAPHEREAMALSLDSIRTRNRETGDGLTYFKNWVSCQYPDPQPLHQQMNHDSVVDNGGGFGSSKPNGAMGCGDLQALTLSMSPGSQSSCVTAAQRQISPIEVSESVGAERKRKWVGGQLFIGSLFRHLGRGLHSTEVVGLLLGFGFYVVWQFEWFRHRWTGRYEAHLWDNSCKKEGQSRKGRQGTQEEAAEAYDVAAIKFRGMTAVTNFDTSRYDVERIAASDTLLAGDDAKKIKAEAIEHDASAHINDGNGIRIGKWSYTNPQIRTRSNYASGITGETFLSQWHCRT</sequence>
<keyword evidence="2" id="KW-0805">Transcription regulation</keyword>
<organism evidence="7 8">
    <name type="scientific">Rhododendron williamsianum</name>
    <dbReference type="NCBI Taxonomy" id="262921"/>
    <lineage>
        <taxon>Eukaryota</taxon>
        <taxon>Viridiplantae</taxon>
        <taxon>Streptophyta</taxon>
        <taxon>Embryophyta</taxon>
        <taxon>Tracheophyta</taxon>
        <taxon>Spermatophyta</taxon>
        <taxon>Magnoliopsida</taxon>
        <taxon>eudicotyledons</taxon>
        <taxon>Gunneridae</taxon>
        <taxon>Pentapetalae</taxon>
        <taxon>asterids</taxon>
        <taxon>Ericales</taxon>
        <taxon>Ericaceae</taxon>
        <taxon>Ericoideae</taxon>
        <taxon>Rhodoreae</taxon>
        <taxon>Rhododendron</taxon>
    </lineage>
</organism>
<feature type="non-terminal residue" evidence="7">
    <location>
        <position position="1"/>
    </location>
</feature>
<evidence type="ECO:0000256" key="3">
    <source>
        <dbReference type="ARBA" id="ARBA00023125"/>
    </source>
</evidence>
<dbReference type="GO" id="GO:0005634">
    <property type="term" value="C:nucleus"/>
    <property type="evidence" value="ECO:0007669"/>
    <property type="project" value="UniProtKB-SubCell"/>
</dbReference>
<evidence type="ECO:0000256" key="1">
    <source>
        <dbReference type="ARBA" id="ARBA00004123"/>
    </source>
</evidence>
<dbReference type="PANTHER" id="PTHR32467:SF157">
    <property type="entry name" value="AP2-LIKE ETHYLENE-RESPONSIVE TRANSCRIPTION FACTOR CRL5"/>
    <property type="match status" value="1"/>
</dbReference>
<dbReference type="GO" id="GO:0003700">
    <property type="term" value="F:DNA-binding transcription factor activity"/>
    <property type="evidence" value="ECO:0007669"/>
    <property type="project" value="InterPro"/>
</dbReference>
<evidence type="ECO:0000259" key="6">
    <source>
        <dbReference type="PROSITE" id="PS51032"/>
    </source>
</evidence>
<keyword evidence="5" id="KW-0539">Nucleus</keyword>
<accession>A0A6A4LTM2</accession>
<reference evidence="7 8" key="1">
    <citation type="journal article" date="2019" name="Genome Biol. Evol.">
        <title>The Rhododendron genome and chromosomal organization provide insight into shared whole-genome duplications across the heath family (Ericaceae).</title>
        <authorList>
            <person name="Soza V.L."/>
            <person name="Lindsley D."/>
            <person name="Waalkes A."/>
            <person name="Ramage E."/>
            <person name="Patwardhan R.P."/>
            <person name="Burton J.N."/>
            <person name="Adey A."/>
            <person name="Kumar A."/>
            <person name="Qiu R."/>
            <person name="Shendure J."/>
            <person name="Hall B."/>
        </authorList>
    </citation>
    <scope>NUCLEOTIDE SEQUENCE [LARGE SCALE GENOMIC DNA]</scope>
    <source>
        <strain evidence="7">RSF 1966-606</strain>
    </source>
</reference>
<dbReference type="SUPFAM" id="SSF54171">
    <property type="entry name" value="DNA-binding domain"/>
    <property type="match status" value="1"/>
</dbReference>
<keyword evidence="8" id="KW-1185">Reference proteome</keyword>
<evidence type="ECO:0000313" key="7">
    <source>
        <dbReference type="EMBL" id="KAE9458799.1"/>
    </source>
</evidence>
<evidence type="ECO:0000256" key="2">
    <source>
        <dbReference type="ARBA" id="ARBA00023015"/>
    </source>
</evidence>
<feature type="domain" description="AP2/ERF" evidence="6">
    <location>
        <begin position="278"/>
        <end position="343"/>
    </location>
</feature>
<dbReference type="Gene3D" id="3.30.730.10">
    <property type="entry name" value="AP2/ERF domain"/>
    <property type="match status" value="1"/>
</dbReference>
<keyword evidence="4" id="KW-0804">Transcription</keyword>